<dbReference type="InterPro" id="IPR029035">
    <property type="entry name" value="DHS-like_NAD/FAD-binding_dom"/>
</dbReference>
<dbReference type="Pfam" id="PF02775">
    <property type="entry name" value="TPP_enzyme_C"/>
    <property type="match status" value="1"/>
</dbReference>
<dbReference type="SUPFAM" id="SSF52518">
    <property type="entry name" value="Thiamin diphosphate-binding fold (THDP-binding)"/>
    <property type="match status" value="2"/>
</dbReference>
<dbReference type="InterPro" id="IPR029061">
    <property type="entry name" value="THDP-binding"/>
</dbReference>
<dbReference type="CDD" id="cd07035">
    <property type="entry name" value="TPP_PYR_POX_like"/>
    <property type="match status" value="1"/>
</dbReference>
<dbReference type="InterPro" id="IPR012000">
    <property type="entry name" value="Thiamin_PyroP_enz_cen_dom"/>
</dbReference>
<evidence type="ECO:0000259" key="6">
    <source>
        <dbReference type="Pfam" id="PF02776"/>
    </source>
</evidence>
<dbReference type="InterPro" id="IPR012001">
    <property type="entry name" value="Thiamin_PyroP_enz_TPP-bd_dom"/>
</dbReference>
<dbReference type="Pfam" id="PF02776">
    <property type="entry name" value="TPP_enzyme_N"/>
    <property type="match status" value="1"/>
</dbReference>
<feature type="domain" description="Thiamine pyrophosphate enzyme central" evidence="4">
    <location>
        <begin position="214"/>
        <end position="339"/>
    </location>
</feature>
<organism evidence="7 8">
    <name type="scientific">Agrobacterium cucumeris</name>
    <dbReference type="NCBI Taxonomy" id="2862866"/>
    <lineage>
        <taxon>Bacteria</taxon>
        <taxon>Pseudomonadati</taxon>
        <taxon>Pseudomonadota</taxon>
        <taxon>Alphaproteobacteria</taxon>
        <taxon>Hyphomicrobiales</taxon>
        <taxon>Rhizobiaceae</taxon>
        <taxon>Rhizobium/Agrobacterium group</taxon>
        <taxon>Agrobacterium</taxon>
    </lineage>
</organism>
<geneLocation type="plasmid" evidence="7 8">
    <name>pO132a</name>
</geneLocation>
<name>A0ABY8RXT5_9HYPH</name>
<keyword evidence="2 3" id="KW-0786">Thiamine pyrophosphate</keyword>
<evidence type="ECO:0000259" key="4">
    <source>
        <dbReference type="Pfam" id="PF00205"/>
    </source>
</evidence>
<evidence type="ECO:0000256" key="1">
    <source>
        <dbReference type="ARBA" id="ARBA00007812"/>
    </source>
</evidence>
<accession>A0ABY8RXT5</accession>
<dbReference type="InterPro" id="IPR011766">
    <property type="entry name" value="TPP_enzyme_TPP-bd"/>
</dbReference>
<proteinExistence type="inferred from homology"/>
<dbReference type="CDD" id="cd02002">
    <property type="entry name" value="TPP_BFDC"/>
    <property type="match status" value="1"/>
</dbReference>
<evidence type="ECO:0000313" key="8">
    <source>
        <dbReference type="Proteomes" id="UP001225611"/>
    </source>
</evidence>
<feature type="domain" description="Thiamine pyrophosphate enzyme N-terminal TPP-binding" evidence="6">
    <location>
        <begin position="13"/>
        <end position="123"/>
    </location>
</feature>
<dbReference type="Pfam" id="PF00205">
    <property type="entry name" value="TPP_enzyme_M"/>
    <property type="match status" value="1"/>
</dbReference>
<evidence type="ECO:0000259" key="5">
    <source>
        <dbReference type="Pfam" id="PF02775"/>
    </source>
</evidence>
<feature type="domain" description="Thiamine pyrophosphate enzyme TPP-binding" evidence="5">
    <location>
        <begin position="415"/>
        <end position="558"/>
    </location>
</feature>
<dbReference type="Proteomes" id="UP001225611">
    <property type="component" value="Plasmid pO132a"/>
</dbReference>
<dbReference type="PANTHER" id="PTHR18968">
    <property type="entry name" value="THIAMINE PYROPHOSPHATE ENZYMES"/>
    <property type="match status" value="1"/>
</dbReference>
<evidence type="ECO:0000313" key="7">
    <source>
        <dbReference type="EMBL" id="WHO11859.1"/>
    </source>
</evidence>
<comment type="similarity">
    <text evidence="1 3">Belongs to the TPP enzyme family.</text>
</comment>
<dbReference type="PANTHER" id="PTHR18968:SF13">
    <property type="entry name" value="ACETOLACTATE SYNTHASE CATALYTIC SUBUNIT, MITOCHONDRIAL"/>
    <property type="match status" value="1"/>
</dbReference>
<protein>
    <submittedName>
        <fullName evidence="7">Thiamine pyrophosphate-requiring protein</fullName>
    </submittedName>
</protein>
<dbReference type="NCBIfam" id="NF006203">
    <property type="entry name" value="PRK08327.1"/>
    <property type="match status" value="1"/>
</dbReference>
<gene>
    <name evidence="7" type="ORF">KZ699_24690</name>
</gene>
<dbReference type="Gene3D" id="3.40.50.1220">
    <property type="entry name" value="TPP-binding domain"/>
    <property type="match status" value="1"/>
</dbReference>
<reference evidence="7 8" key="1">
    <citation type="journal article" date="2023" name="Syst. Appl. Microbiol.">
        <title>Agrobacterium cucumeris sp. nov. isolated from crazy roots on cucumber (Cucumis sativus).</title>
        <authorList>
            <person name="Warabieda M."/>
            <person name="Kuzmanovic N."/>
            <person name="Trzcinski P."/>
            <person name="Pulawska J."/>
        </authorList>
    </citation>
    <scope>NUCLEOTIDE SEQUENCE [LARGE SCALE GENOMIC DNA]</scope>
    <source>
        <strain evidence="7 8">O132</strain>
    </source>
</reference>
<dbReference type="Gene3D" id="3.40.50.970">
    <property type="match status" value="2"/>
</dbReference>
<keyword evidence="7" id="KW-0614">Plasmid</keyword>
<dbReference type="RefSeq" id="WP_269704289.1">
    <property type="nucleotide sequence ID" value="NZ_CP080389.1"/>
</dbReference>
<keyword evidence="8" id="KW-1185">Reference proteome</keyword>
<dbReference type="EMBL" id="CP080389">
    <property type="protein sequence ID" value="WHO11859.1"/>
    <property type="molecule type" value="Genomic_DNA"/>
</dbReference>
<dbReference type="SUPFAM" id="SSF52467">
    <property type="entry name" value="DHS-like NAD/FAD-binding domain"/>
    <property type="match status" value="1"/>
</dbReference>
<sequence>MTSNQREISAAKTGAESLLLGLKRNGIDYIFANSGTDFPPIIEAFVALGEDLTPRPVTVPHETASVAMAHGYYLVTGKPQATMVHVNVGLANSVMGVINAASDNIPVVVLSGRTPITESGRQGSRVTPIQYGQEMYNQSSLVSDITKFNYEMRYAEQGELLATRATRLAGSEPRGPVYISLPREPLMDTIPASATAAAPAQSVSSPAYPDPEAVAAAAAWLAGAAAPLIICQRGDPHGRLATEIVQLADEFAVPVVEPFTIRNVMPSDHPMFLGYDVKAPLAEADVVLVVDSAVPWMESLHRPREGTRIIHLGSDPHFQRMPIRSYRSDLAIVSDPAAGVASISAAMRALAVNADGRRDEFVARAVQRRERAEALSAQGCASPMTTEWMSRCIADAMDDRAVVFSELGVAPDAMRLCGPNRVFTVPHSGGLGWGVPAALGAQLADRERLCIACVGDGSYMFANPVACHQIAEALELPILTIIKNNGIWNAVRRSVVSSYPNGAAVRANRMPLIDLEPAPDYLQIASASRAYVERIEHGRDLPAALERAIGVIRSERRQAVLELRIAVSDRQ</sequence>
<evidence type="ECO:0000256" key="2">
    <source>
        <dbReference type="ARBA" id="ARBA00023052"/>
    </source>
</evidence>
<dbReference type="InterPro" id="IPR045229">
    <property type="entry name" value="TPP_enz"/>
</dbReference>
<evidence type="ECO:0000256" key="3">
    <source>
        <dbReference type="RuleBase" id="RU362132"/>
    </source>
</evidence>